<dbReference type="GO" id="GO:0004803">
    <property type="term" value="F:transposase activity"/>
    <property type="evidence" value="ECO:0007669"/>
    <property type="project" value="TreeGrafter"/>
</dbReference>
<keyword evidence="3" id="KW-1185">Reference proteome</keyword>
<reference evidence="2" key="1">
    <citation type="submission" date="2016-10" db="EMBL/GenBank/DDBJ databases">
        <authorList>
            <person name="See-Too W.S."/>
        </authorList>
    </citation>
    <scope>NUCLEOTIDE SEQUENCE</scope>
    <source>
        <strain evidence="2">L10.15</strain>
        <plasmid evidence="2">pPS15-1</plasmid>
    </source>
</reference>
<feature type="domain" description="Transposase IS30-like HTH" evidence="1">
    <location>
        <begin position="10"/>
        <end position="44"/>
    </location>
</feature>
<dbReference type="PANTHER" id="PTHR10948">
    <property type="entry name" value="TRANSPOSASE"/>
    <property type="match status" value="1"/>
</dbReference>
<dbReference type="GO" id="GO:0032196">
    <property type="term" value="P:transposition"/>
    <property type="evidence" value="ECO:0007669"/>
    <property type="project" value="TreeGrafter"/>
</dbReference>
<dbReference type="AlphaFoldDB" id="A0A1B1S5Y9"/>
<sequence>MSNAHMISWERVLIERYCLEEKSLSYMAKQLKRSKSTIHYELKRCKPYNALLAQADYEAERENCGARRSVNQEDVDYILSKLKLGLSPECLVGRHWKTHKKPFPISVSSIYCYAALGLFKLSPKLLIRKGQKLKNNEVVIRGKLPRLKKIHARLAPRSQVAIGKSTPSSASELQYGL</sequence>
<dbReference type="PANTHER" id="PTHR10948:SF23">
    <property type="entry name" value="TRANSPOSASE INSI FOR INSERTION SEQUENCE ELEMENT IS30A-RELATED"/>
    <property type="match status" value="1"/>
</dbReference>
<gene>
    <name evidence="2" type="ORF">I858_016645</name>
</gene>
<dbReference type="Proteomes" id="UP000053354">
    <property type="component" value="Plasmid pPS15-1"/>
</dbReference>
<proteinExistence type="predicted"/>
<geneLocation type="plasmid" evidence="2 3">
    <name>pPS15-1</name>
</geneLocation>
<dbReference type="InterPro" id="IPR025246">
    <property type="entry name" value="IS30-like_HTH"/>
</dbReference>
<protein>
    <recommendedName>
        <fullName evidence="1">Transposase IS30-like HTH domain-containing protein</fullName>
    </recommendedName>
</protein>
<keyword evidence="2" id="KW-0614">Plasmid</keyword>
<dbReference type="KEGG" id="pll:I858_016645"/>
<evidence type="ECO:0000259" key="1">
    <source>
        <dbReference type="Pfam" id="PF13936"/>
    </source>
</evidence>
<name>A0A1B1S5Y9_9BACL</name>
<dbReference type="EMBL" id="CP016541">
    <property type="protein sequence ID" value="ANU28608.1"/>
    <property type="molecule type" value="Genomic_DNA"/>
</dbReference>
<evidence type="ECO:0000313" key="2">
    <source>
        <dbReference type="EMBL" id="ANU28608.1"/>
    </source>
</evidence>
<dbReference type="OrthoDB" id="9776104at2"/>
<dbReference type="Pfam" id="PF13936">
    <property type="entry name" value="HTH_38"/>
    <property type="match status" value="1"/>
</dbReference>
<evidence type="ECO:0000313" key="3">
    <source>
        <dbReference type="Proteomes" id="UP000053354"/>
    </source>
</evidence>
<organism evidence="2 3">
    <name type="scientific">Planococcus versutus</name>
    <dbReference type="NCBI Taxonomy" id="1302659"/>
    <lineage>
        <taxon>Bacteria</taxon>
        <taxon>Bacillati</taxon>
        <taxon>Bacillota</taxon>
        <taxon>Bacilli</taxon>
        <taxon>Bacillales</taxon>
        <taxon>Caryophanaceae</taxon>
        <taxon>Planococcus</taxon>
    </lineage>
</organism>
<dbReference type="InterPro" id="IPR051917">
    <property type="entry name" value="Transposase-Integrase"/>
</dbReference>
<dbReference type="GO" id="GO:0005829">
    <property type="term" value="C:cytosol"/>
    <property type="evidence" value="ECO:0007669"/>
    <property type="project" value="TreeGrafter"/>
</dbReference>
<accession>A0A1B1S5Y9</accession>